<keyword evidence="1" id="KW-0472">Membrane</keyword>
<organism evidence="3 4">
    <name type="scientific">[Mycobacterium] burgundiense</name>
    <dbReference type="NCBI Taxonomy" id="3064286"/>
    <lineage>
        <taxon>Bacteria</taxon>
        <taxon>Bacillati</taxon>
        <taxon>Actinomycetota</taxon>
        <taxon>Actinomycetes</taxon>
        <taxon>Mycobacteriales</taxon>
        <taxon>Mycobacteriaceae</taxon>
        <taxon>Mycolicibacterium</taxon>
    </lineage>
</organism>
<sequence length="150" mass="16227">MAEEPVWDAVLRPRLTPIFAVVAAIVIALAHIVVGFLLTVRSSGVIFQTADQVAIGALGVVIGGAVLLFTRPRLRIGPQGISVRNLLGDKLVSWPDVKDVSFHEGARWARLDLPDDEYVPVMAIQQVDKVRAVESMETVRTLMVKYGAGG</sequence>
<dbReference type="InterPro" id="IPR019692">
    <property type="entry name" value="CFP-6_PH"/>
</dbReference>
<evidence type="ECO:0000259" key="2">
    <source>
        <dbReference type="Pfam" id="PF10756"/>
    </source>
</evidence>
<evidence type="ECO:0000256" key="1">
    <source>
        <dbReference type="SAM" id="Phobius"/>
    </source>
</evidence>
<feature type="transmembrane region" description="Helical" evidence="1">
    <location>
        <begin position="18"/>
        <end position="40"/>
    </location>
</feature>
<proteinExistence type="predicted"/>
<accession>A0ABN9NDL9</accession>
<feature type="domain" description="Low molecular weight protein antigen 6 PH" evidence="2">
    <location>
        <begin position="71"/>
        <end position="140"/>
    </location>
</feature>
<reference evidence="3 4" key="1">
    <citation type="submission" date="2023-08" db="EMBL/GenBank/DDBJ databases">
        <authorList>
            <person name="Folkvardsen B D."/>
            <person name="Norman A."/>
        </authorList>
    </citation>
    <scope>NUCLEOTIDE SEQUENCE [LARGE SCALE GENOMIC DNA]</scope>
    <source>
        <strain evidence="3 4">Mu0053</strain>
    </source>
</reference>
<dbReference type="EMBL" id="OY726397">
    <property type="protein sequence ID" value="CAJ1504654.1"/>
    <property type="molecule type" value="Genomic_DNA"/>
</dbReference>
<gene>
    <name evidence="3" type="ORF">MU0053_002739</name>
</gene>
<keyword evidence="1" id="KW-0812">Transmembrane</keyword>
<keyword evidence="1" id="KW-1133">Transmembrane helix</keyword>
<keyword evidence="4" id="KW-1185">Reference proteome</keyword>
<name>A0ABN9NDL9_9MYCO</name>
<dbReference type="Pfam" id="PF10756">
    <property type="entry name" value="bPH_6"/>
    <property type="match status" value="1"/>
</dbReference>
<feature type="transmembrane region" description="Helical" evidence="1">
    <location>
        <begin position="52"/>
        <end position="70"/>
    </location>
</feature>
<protein>
    <submittedName>
        <fullName evidence="3">PH domain-containing protein</fullName>
    </submittedName>
</protein>
<evidence type="ECO:0000313" key="4">
    <source>
        <dbReference type="Proteomes" id="UP001190465"/>
    </source>
</evidence>
<evidence type="ECO:0000313" key="3">
    <source>
        <dbReference type="EMBL" id="CAJ1504654.1"/>
    </source>
</evidence>
<dbReference type="Proteomes" id="UP001190465">
    <property type="component" value="Chromosome"/>
</dbReference>